<keyword evidence="3" id="KW-1185">Reference proteome</keyword>
<reference evidence="2" key="1">
    <citation type="submission" date="2021-01" db="EMBL/GenBank/DDBJ databases">
        <title>Phytophthora aleatoria, a newly-described species from Pinus radiata is distinct from Phytophthora cactorum isolates based on comparative genomics.</title>
        <authorList>
            <person name="Mcdougal R."/>
            <person name="Panda P."/>
            <person name="Williams N."/>
            <person name="Studholme D.J."/>
        </authorList>
    </citation>
    <scope>NUCLEOTIDE SEQUENCE</scope>
    <source>
        <strain evidence="2">NZFS 4037</strain>
    </source>
</reference>
<evidence type="ECO:0000313" key="3">
    <source>
        <dbReference type="Proteomes" id="UP000709295"/>
    </source>
</evidence>
<protein>
    <submittedName>
        <fullName evidence="2">Uncharacterized protein</fullName>
    </submittedName>
</protein>
<name>A0A8J5IPS5_9STRA</name>
<comment type="caution">
    <text evidence="2">The sequence shown here is derived from an EMBL/GenBank/DDBJ whole genome shotgun (WGS) entry which is preliminary data.</text>
</comment>
<dbReference type="EMBL" id="JAENGY010000985">
    <property type="protein sequence ID" value="KAG6953938.1"/>
    <property type="molecule type" value="Genomic_DNA"/>
</dbReference>
<feature type="compositionally biased region" description="Basic and acidic residues" evidence="1">
    <location>
        <begin position="185"/>
        <end position="195"/>
    </location>
</feature>
<sequence length="275" mass="29740">MGKTGRVAWLSVSSGRALARYQRTEGCRGFGGEVQKGSVLGSSGEVEFAEGAVASSAANEAAADYQAFEFQPCENCVCSPTPFQDDSRHVVEKPGYCFVENRQGHGCSLNGCDLENGGQEFVGEILVIRLVIGDGENGSGSEDGDTRREGEGDGVEQKEERQRVRAEVERLEERRRAATGSHPWFARDEANKDDVTAEEQELSAFGTGSWPRQSEIMGELLATGDEDEFADAAKGSDVASPRRGTAAVTTEMKTEPEVKEEQEEDTDAFGRKVLL</sequence>
<dbReference type="Proteomes" id="UP000709295">
    <property type="component" value="Unassembled WGS sequence"/>
</dbReference>
<feature type="region of interest" description="Disordered" evidence="1">
    <location>
        <begin position="232"/>
        <end position="275"/>
    </location>
</feature>
<evidence type="ECO:0000313" key="2">
    <source>
        <dbReference type="EMBL" id="KAG6953938.1"/>
    </source>
</evidence>
<organism evidence="2 3">
    <name type="scientific">Phytophthora aleatoria</name>
    <dbReference type="NCBI Taxonomy" id="2496075"/>
    <lineage>
        <taxon>Eukaryota</taxon>
        <taxon>Sar</taxon>
        <taxon>Stramenopiles</taxon>
        <taxon>Oomycota</taxon>
        <taxon>Peronosporomycetes</taxon>
        <taxon>Peronosporales</taxon>
        <taxon>Peronosporaceae</taxon>
        <taxon>Phytophthora</taxon>
    </lineage>
</organism>
<proteinExistence type="predicted"/>
<accession>A0A8J5IPS5</accession>
<dbReference type="AlphaFoldDB" id="A0A8J5IPS5"/>
<gene>
    <name evidence="2" type="ORF">JG688_00012573</name>
</gene>
<feature type="region of interest" description="Disordered" evidence="1">
    <location>
        <begin position="134"/>
        <end position="213"/>
    </location>
</feature>
<evidence type="ECO:0000256" key="1">
    <source>
        <dbReference type="SAM" id="MobiDB-lite"/>
    </source>
</evidence>
<feature type="compositionally biased region" description="Basic and acidic residues" evidence="1">
    <location>
        <begin position="144"/>
        <end position="176"/>
    </location>
</feature>